<dbReference type="GO" id="GO:0002682">
    <property type="term" value="P:regulation of immune system process"/>
    <property type="evidence" value="ECO:0007669"/>
    <property type="project" value="InterPro"/>
</dbReference>
<gene>
    <name evidence="1" type="ORF">B0J15DRAFT_501609</name>
</gene>
<dbReference type="AlphaFoldDB" id="A0A9P9GRG4"/>
<dbReference type="Proteomes" id="UP000736672">
    <property type="component" value="Unassembled WGS sequence"/>
</dbReference>
<protein>
    <submittedName>
        <fullName evidence="1">Immunomodulatory protein FIP-Fve</fullName>
    </submittedName>
</protein>
<dbReference type="InterPro" id="IPR036344">
    <property type="entry name" value="FIP_sf"/>
</dbReference>
<dbReference type="Gene3D" id="2.60.40.1790">
    <property type="entry name" value="Fungal immunomodulatory protein Fve"/>
    <property type="match status" value="1"/>
</dbReference>
<sequence length="114" mass="12907">MATTNDSAILFYIVASQKKLNFDYTPNWGRGNPNSYIDNLTFPRVLTNKPYKYRVVKAGQDLGVRDSYSVQSDGSQKVNFLEYNAGRGIADTQTIQVYVVDPDNGNQYLVAQWK</sequence>
<accession>A0A9P9GRG4</accession>
<evidence type="ECO:0000313" key="1">
    <source>
        <dbReference type="EMBL" id="KAH7242919.1"/>
    </source>
</evidence>
<dbReference type="OrthoDB" id="10261027at2759"/>
<organism evidence="1 2">
    <name type="scientific">Fusarium solani</name>
    <name type="common">Filamentous fungus</name>
    <dbReference type="NCBI Taxonomy" id="169388"/>
    <lineage>
        <taxon>Eukaryota</taxon>
        <taxon>Fungi</taxon>
        <taxon>Dikarya</taxon>
        <taxon>Ascomycota</taxon>
        <taxon>Pezizomycotina</taxon>
        <taxon>Sordariomycetes</taxon>
        <taxon>Hypocreomycetidae</taxon>
        <taxon>Hypocreales</taxon>
        <taxon>Nectriaceae</taxon>
        <taxon>Fusarium</taxon>
        <taxon>Fusarium solani species complex</taxon>
    </lineage>
</organism>
<evidence type="ECO:0000313" key="2">
    <source>
        <dbReference type="Proteomes" id="UP000736672"/>
    </source>
</evidence>
<keyword evidence="2" id="KW-1185">Reference proteome</keyword>
<proteinExistence type="predicted"/>
<dbReference type="SUPFAM" id="SSF101542">
    <property type="entry name" value="Fungal immunomodulatory protein, FIP"/>
    <property type="match status" value="1"/>
</dbReference>
<dbReference type="Pfam" id="PF09259">
    <property type="entry name" value="Fve"/>
    <property type="match status" value="1"/>
</dbReference>
<dbReference type="InterPro" id="IPR015339">
    <property type="entry name" value="Immunomodulatory_FIP-Fve_fun"/>
</dbReference>
<reference evidence="1" key="1">
    <citation type="journal article" date="2021" name="Nat. Commun.">
        <title>Genetic determinants of endophytism in the Arabidopsis root mycobiome.</title>
        <authorList>
            <person name="Mesny F."/>
            <person name="Miyauchi S."/>
            <person name="Thiergart T."/>
            <person name="Pickel B."/>
            <person name="Atanasova L."/>
            <person name="Karlsson M."/>
            <person name="Huettel B."/>
            <person name="Barry K.W."/>
            <person name="Haridas S."/>
            <person name="Chen C."/>
            <person name="Bauer D."/>
            <person name="Andreopoulos W."/>
            <person name="Pangilinan J."/>
            <person name="LaButti K."/>
            <person name="Riley R."/>
            <person name="Lipzen A."/>
            <person name="Clum A."/>
            <person name="Drula E."/>
            <person name="Henrissat B."/>
            <person name="Kohler A."/>
            <person name="Grigoriev I.V."/>
            <person name="Martin F.M."/>
            <person name="Hacquard S."/>
        </authorList>
    </citation>
    <scope>NUCLEOTIDE SEQUENCE</scope>
    <source>
        <strain evidence="1">FSSC 5 MPI-SDFR-AT-0091</strain>
    </source>
</reference>
<comment type="caution">
    <text evidence="1">The sequence shown here is derived from an EMBL/GenBank/DDBJ whole genome shotgun (WGS) entry which is preliminary data.</text>
</comment>
<dbReference type="EMBL" id="JAGTJS010000019">
    <property type="protein sequence ID" value="KAH7242919.1"/>
    <property type="molecule type" value="Genomic_DNA"/>
</dbReference>
<dbReference type="GO" id="GO:0030246">
    <property type="term" value="F:carbohydrate binding"/>
    <property type="evidence" value="ECO:0007669"/>
    <property type="project" value="InterPro"/>
</dbReference>
<dbReference type="InterPro" id="IPR053742">
    <property type="entry name" value="Fungal_ImmunoLectin_sf"/>
</dbReference>
<name>A0A9P9GRG4_FUSSL</name>